<organism evidence="2 3">
    <name type="scientific">Solanum commersonii</name>
    <name type="common">Commerson's wild potato</name>
    <name type="synonym">Commerson's nightshade</name>
    <dbReference type="NCBI Taxonomy" id="4109"/>
    <lineage>
        <taxon>Eukaryota</taxon>
        <taxon>Viridiplantae</taxon>
        <taxon>Streptophyta</taxon>
        <taxon>Embryophyta</taxon>
        <taxon>Tracheophyta</taxon>
        <taxon>Spermatophyta</taxon>
        <taxon>Magnoliopsida</taxon>
        <taxon>eudicotyledons</taxon>
        <taxon>Gunneridae</taxon>
        <taxon>Pentapetalae</taxon>
        <taxon>asterids</taxon>
        <taxon>lamiids</taxon>
        <taxon>Solanales</taxon>
        <taxon>Solanaceae</taxon>
        <taxon>Solanoideae</taxon>
        <taxon>Solaneae</taxon>
        <taxon>Solanum</taxon>
    </lineage>
</organism>
<reference evidence="2 3" key="1">
    <citation type="submission" date="2020-09" db="EMBL/GenBank/DDBJ databases">
        <title>De no assembly of potato wild relative species, Solanum commersonii.</title>
        <authorList>
            <person name="Cho K."/>
        </authorList>
    </citation>
    <scope>NUCLEOTIDE SEQUENCE [LARGE SCALE GENOMIC DNA]</scope>
    <source>
        <strain evidence="2">LZ3.2</strain>
        <tissue evidence="2">Leaf</tissue>
    </source>
</reference>
<sequence length="45" mass="5124">MNFGVIFSIWVLALILLNDKRINVYDSYRAACHDVAIKTEVVKLA</sequence>
<evidence type="ECO:0000313" key="3">
    <source>
        <dbReference type="Proteomes" id="UP000824120"/>
    </source>
</evidence>
<dbReference type="Proteomes" id="UP000824120">
    <property type="component" value="Chromosome 11"/>
</dbReference>
<accession>A0A9J5WNS2</accession>
<evidence type="ECO:0000256" key="1">
    <source>
        <dbReference type="SAM" id="SignalP"/>
    </source>
</evidence>
<gene>
    <name evidence="2" type="ORF">H5410_056962</name>
</gene>
<comment type="caution">
    <text evidence="2">The sequence shown here is derived from an EMBL/GenBank/DDBJ whole genome shotgun (WGS) entry which is preliminary data.</text>
</comment>
<keyword evidence="1" id="KW-0732">Signal</keyword>
<feature type="chain" id="PRO_5039891595" evidence="1">
    <location>
        <begin position="20"/>
        <end position="45"/>
    </location>
</feature>
<protein>
    <submittedName>
        <fullName evidence="2">Uncharacterized protein</fullName>
    </submittedName>
</protein>
<keyword evidence="3" id="KW-1185">Reference proteome</keyword>
<evidence type="ECO:0000313" key="2">
    <source>
        <dbReference type="EMBL" id="KAG5576828.1"/>
    </source>
</evidence>
<name>A0A9J5WNS2_SOLCO</name>
<feature type="signal peptide" evidence="1">
    <location>
        <begin position="1"/>
        <end position="19"/>
    </location>
</feature>
<dbReference type="EMBL" id="JACXVP010000011">
    <property type="protein sequence ID" value="KAG5576828.1"/>
    <property type="molecule type" value="Genomic_DNA"/>
</dbReference>
<dbReference type="AlphaFoldDB" id="A0A9J5WNS2"/>
<proteinExistence type="predicted"/>